<dbReference type="KEGG" id="cpro:CPRO_02540"/>
<accession>A0A0X8V872</accession>
<keyword evidence="9" id="KW-1185">Reference proteome</keyword>
<evidence type="ECO:0000256" key="1">
    <source>
        <dbReference type="ARBA" id="ARBA00004651"/>
    </source>
</evidence>
<evidence type="ECO:0000256" key="6">
    <source>
        <dbReference type="SAM" id="Phobius"/>
    </source>
</evidence>
<dbReference type="PANTHER" id="PTHR47089">
    <property type="entry name" value="ABC TRANSPORTER, PERMEASE PROTEIN"/>
    <property type="match status" value="1"/>
</dbReference>
<gene>
    <name evidence="7" type="ORF">CPRO_02540</name>
    <name evidence="8" type="ORF">SAMN02745151_00098</name>
</gene>
<keyword evidence="5 6" id="KW-0472">Membrane</keyword>
<keyword evidence="3 6" id="KW-0812">Transmembrane</keyword>
<name>A0A0X8V872_ANAPI</name>
<dbReference type="EMBL" id="CP014223">
    <property type="protein sequence ID" value="AMJ39877.1"/>
    <property type="molecule type" value="Genomic_DNA"/>
</dbReference>
<dbReference type="AlphaFoldDB" id="A0A0X8V872"/>
<evidence type="ECO:0000313" key="9">
    <source>
        <dbReference type="Proteomes" id="UP000068026"/>
    </source>
</evidence>
<comment type="subcellular location">
    <subcellularLocation>
        <location evidence="1">Cell membrane</location>
        <topology evidence="1">Multi-pass membrane protein</topology>
    </subcellularLocation>
</comment>
<keyword evidence="4 6" id="KW-1133">Transmembrane helix</keyword>
<evidence type="ECO:0000313" key="7">
    <source>
        <dbReference type="EMBL" id="AMJ39877.1"/>
    </source>
</evidence>
<feature type="transmembrane region" description="Helical" evidence="6">
    <location>
        <begin position="115"/>
        <end position="136"/>
    </location>
</feature>
<dbReference type="Proteomes" id="UP000068026">
    <property type="component" value="Chromosome"/>
</dbReference>
<evidence type="ECO:0000313" key="10">
    <source>
        <dbReference type="Proteomes" id="UP000184204"/>
    </source>
</evidence>
<evidence type="ECO:0000256" key="4">
    <source>
        <dbReference type="ARBA" id="ARBA00022989"/>
    </source>
</evidence>
<dbReference type="InterPro" id="IPR001851">
    <property type="entry name" value="ABC_transp_permease"/>
</dbReference>
<feature type="transmembrane region" description="Helical" evidence="6">
    <location>
        <begin position="89"/>
        <end position="109"/>
    </location>
</feature>
<keyword evidence="8" id="KW-0813">Transport</keyword>
<keyword evidence="8" id="KW-0762">Sugar transport</keyword>
<feature type="transmembrane region" description="Helical" evidence="6">
    <location>
        <begin position="61"/>
        <end position="82"/>
    </location>
</feature>
<reference evidence="10" key="4">
    <citation type="submission" date="2016-11" db="EMBL/GenBank/DDBJ databases">
        <authorList>
            <person name="Jaros S."/>
            <person name="Januszkiewicz K."/>
            <person name="Wedrychowicz H."/>
        </authorList>
    </citation>
    <scope>NUCLEOTIDE SEQUENCE [LARGE SCALE GENOMIC DNA]</scope>
    <source>
        <strain evidence="10">DSM 1682</strain>
    </source>
</reference>
<dbReference type="GO" id="GO:0022857">
    <property type="term" value="F:transmembrane transporter activity"/>
    <property type="evidence" value="ECO:0007669"/>
    <property type="project" value="InterPro"/>
</dbReference>
<feature type="transmembrane region" description="Helical" evidence="6">
    <location>
        <begin position="187"/>
        <end position="213"/>
    </location>
</feature>
<evidence type="ECO:0000256" key="5">
    <source>
        <dbReference type="ARBA" id="ARBA00023136"/>
    </source>
</evidence>
<organism evidence="8 10">
    <name type="scientific">Anaerotignum propionicum DSM 1682</name>
    <dbReference type="NCBI Taxonomy" id="991789"/>
    <lineage>
        <taxon>Bacteria</taxon>
        <taxon>Bacillati</taxon>
        <taxon>Bacillota</taxon>
        <taxon>Clostridia</taxon>
        <taxon>Lachnospirales</taxon>
        <taxon>Anaerotignaceae</taxon>
        <taxon>Anaerotignum</taxon>
    </lineage>
</organism>
<reference evidence="7 9" key="1">
    <citation type="journal article" date="2016" name="Genome Announc.">
        <title>Complete Genome Sequence of the Amino Acid-Fermenting Clostridium propionicum X2 (DSM 1682).</title>
        <authorList>
            <person name="Poehlein A."/>
            <person name="Schlien K."/>
            <person name="Chowdhury N.P."/>
            <person name="Gottschalk G."/>
            <person name="Buckel W."/>
            <person name="Daniel R."/>
        </authorList>
    </citation>
    <scope>NUCLEOTIDE SEQUENCE [LARGE SCALE GENOMIC DNA]</scope>
    <source>
        <strain evidence="7 9">X2</strain>
    </source>
</reference>
<evidence type="ECO:0000256" key="3">
    <source>
        <dbReference type="ARBA" id="ARBA00022692"/>
    </source>
</evidence>
<dbReference type="Proteomes" id="UP000184204">
    <property type="component" value="Unassembled WGS sequence"/>
</dbReference>
<dbReference type="OrthoDB" id="45037at2"/>
<keyword evidence="2" id="KW-1003">Cell membrane</keyword>
<feature type="transmembrane region" description="Helical" evidence="6">
    <location>
        <begin position="280"/>
        <end position="306"/>
    </location>
</feature>
<dbReference type="PANTHER" id="PTHR47089:SF1">
    <property type="entry name" value="GUANOSINE ABC TRANSPORTER PERMEASE PROTEIN NUPP"/>
    <property type="match status" value="1"/>
</dbReference>
<protein>
    <submittedName>
        <fullName evidence="7">Beta-methylgalactoside transporter inner membrane component</fullName>
    </submittedName>
    <submittedName>
        <fullName evidence="8">Simple sugar transport system permease protein</fullName>
    </submittedName>
</protein>
<evidence type="ECO:0000256" key="2">
    <source>
        <dbReference type="ARBA" id="ARBA00022475"/>
    </source>
</evidence>
<dbReference type="GO" id="GO:0005886">
    <property type="term" value="C:plasma membrane"/>
    <property type="evidence" value="ECO:0007669"/>
    <property type="project" value="UniProtKB-SubCell"/>
</dbReference>
<dbReference type="EMBL" id="FQUA01000001">
    <property type="protein sequence ID" value="SHE27642.1"/>
    <property type="molecule type" value="Genomic_DNA"/>
</dbReference>
<dbReference type="RefSeq" id="WP_066046934.1">
    <property type="nucleotide sequence ID" value="NZ_CP014223.1"/>
</dbReference>
<sequence length="358" mass="38821">MIPLKITKRDDLPRNKAILIRTLSVALSIVFAGFIIALLGYNPITIFTSMVKGALGTPIRIQQTTLKAIPLVITSLGILVAFKMKFWNIGGEGQIMMGAFAASAVALNFDLPRPLMLLSMGVAAMVMGGLWAFIPAFFKAKMGTNETIFTLMLNYLAIKFVTYLQYGPWKDPASQGFPKIATFSNDAILPSIGGVHMGWIIALILVVLVYVFLNHTKKGYEISVVGESIETARYAGMNISSVIIISMLLSGGLCGLTGMIQASAVEKTLSASLSANYGFTAIITTWLAGLNAIATLFVCIAFAILVQGGNYIQISMQVPASVADMIQAIILFFVLGSEFFLQYKVQFHKYIKVKKEAK</sequence>
<reference evidence="9" key="2">
    <citation type="submission" date="2016-01" db="EMBL/GenBank/DDBJ databases">
        <authorList>
            <person name="Poehlein A."/>
            <person name="Schlien K."/>
            <person name="Gottschalk G."/>
            <person name="Buckel W."/>
            <person name="Daniel R."/>
        </authorList>
    </citation>
    <scope>NUCLEOTIDE SEQUENCE [LARGE SCALE GENOMIC DNA]</scope>
    <source>
        <strain evidence="9">X2</strain>
    </source>
</reference>
<feature type="transmembrane region" description="Helical" evidence="6">
    <location>
        <begin position="148"/>
        <end position="167"/>
    </location>
</feature>
<evidence type="ECO:0000313" key="8">
    <source>
        <dbReference type="EMBL" id="SHE27642.1"/>
    </source>
</evidence>
<proteinExistence type="predicted"/>
<dbReference type="CDD" id="cd06580">
    <property type="entry name" value="TM_PBP1_transp_TpRbsC_like"/>
    <property type="match status" value="1"/>
</dbReference>
<dbReference type="Pfam" id="PF02653">
    <property type="entry name" value="BPD_transp_2"/>
    <property type="match status" value="1"/>
</dbReference>
<feature type="transmembrane region" description="Helical" evidence="6">
    <location>
        <begin position="234"/>
        <end position="260"/>
    </location>
</feature>
<feature type="transmembrane region" description="Helical" evidence="6">
    <location>
        <begin position="18"/>
        <end position="41"/>
    </location>
</feature>
<reference evidence="8" key="3">
    <citation type="submission" date="2016-11" db="EMBL/GenBank/DDBJ databases">
        <authorList>
            <person name="Varghese N."/>
            <person name="Submissions S."/>
        </authorList>
    </citation>
    <scope>NUCLEOTIDE SEQUENCE</scope>
    <source>
        <strain evidence="8">DSM 1682</strain>
    </source>
</reference>
<feature type="transmembrane region" description="Helical" evidence="6">
    <location>
        <begin position="318"/>
        <end position="341"/>
    </location>
</feature>